<feature type="transmembrane region" description="Helical" evidence="1">
    <location>
        <begin position="42"/>
        <end position="61"/>
    </location>
</feature>
<dbReference type="RefSeq" id="WP_311784774.1">
    <property type="nucleotide sequence ID" value="NZ_JALDYY010000001.1"/>
</dbReference>
<accession>A0AAE3QCC9</accession>
<reference evidence="2" key="1">
    <citation type="submission" date="2022-03" db="EMBL/GenBank/DDBJ databases">
        <title>Fererhizobium litorale gen. nov., sp. nov., isolated from sandy sediments of the Sea of Japan seashore.</title>
        <authorList>
            <person name="Romanenko L."/>
            <person name="Kurilenko V."/>
            <person name="Otstavnykh N."/>
            <person name="Svetashev V."/>
            <person name="Tekutyeva L."/>
            <person name="Isaeva M."/>
            <person name="Mikhailov V."/>
        </authorList>
    </citation>
    <scope>NUCLEOTIDE SEQUENCE</scope>
    <source>
        <strain evidence="2">KMM 9576</strain>
    </source>
</reference>
<comment type="caution">
    <text evidence="2">The sequence shown here is derived from an EMBL/GenBank/DDBJ whole genome shotgun (WGS) entry which is preliminary data.</text>
</comment>
<evidence type="ECO:0000313" key="3">
    <source>
        <dbReference type="Proteomes" id="UP001161580"/>
    </source>
</evidence>
<keyword evidence="3" id="KW-1185">Reference proteome</keyword>
<dbReference type="AlphaFoldDB" id="A0AAE3QCC9"/>
<sequence>MSEENSGARSPAIAAAIILVVAGVVFFLMPKIMLWLGSYSPWLGALFGTAVVLAFFLLFWLRARHQRRRS</sequence>
<proteinExistence type="predicted"/>
<dbReference type="Proteomes" id="UP001161580">
    <property type="component" value="Unassembled WGS sequence"/>
</dbReference>
<dbReference type="EMBL" id="JALDYZ010000001">
    <property type="protein sequence ID" value="MDI7920584.1"/>
    <property type="molecule type" value="Genomic_DNA"/>
</dbReference>
<protein>
    <recommendedName>
        <fullName evidence="4">Intracellular growth attenuator family protein</fullName>
    </recommendedName>
</protein>
<keyword evidence="1" id="KW-0472">Membrane</keyword>
<keyword evidence="1" id="KW-0812">Transmembrane</keyword>
<name>A0AAE3QCC9_9HYPH</name>
<evidence type="ECO:0008006" key="4">
    <source>
        <dbReference type="Google" id="ProtNLM"/>
    </source>
</evidence>
<gene>
    <name evidence="2" type="ORF">MRS75_00640</name>
</gene>
<evidence type="ECO:0000256" key="1">
    <source>
        <dbReference type="SAM" id="Phobius"/>
    </source>
</evidence>
<feature type="transmembrane region" description="Helical" evidence="1">
    <location>
        <begin position="12"/>
        <end position="36"/>
    </location>
</feature>
<evidence type="ECO:0000313" key="2">
    <source>
        <dbReference type="EMBL" id="MDI7920584.1"/>
    </source>
</evidence>
<organism evidence="2 3">
    <name type="scientific">Ferirhizobium litorale</name>
    <dbReference type="NCBI Taxonomy" id="2927786"/>
    <lineage>
        <taxon>Bacteria</taxon>
        <taxon>Pseudomonadati</taxon>
        <taxon>Pseudomonadota</taxon>
        <taxon>Alphaproteobacteria</taxon>
        <taxon>Hyphomicrobiales</taxon>
        <taxon>Rhizobiaceae</taxon>
        <taxon>Ferirhizobium</taxon>
    </lineage>
</organism>
<keyword evidence="1" id="KW-1133">Transmembrane helix</keyword>